<gene>
    <name evidence="6" type="ORF">LKD32_10110</name>
</gene>
<feature type="compositionally biased region" description="Low complexity" evidence="4">
    <location>
        <begin position="40"/>
        <end position="59"/>
    </location>
</feature>
<comment type="similarity">
    <text evidence="1">Belongs to the bacterial solute-binding protein 1 family.</text>
</comment>
<dbReference type="Gene3D" id="3.40.190.10">
    <property type="entry name" value="Periplasmic binding protein-like II"/>
    <property type="match status" value="1"/>
</dbReference>
<reference evidence="6" key="1">
    <citation type="submission" date="2021-10" db="EMBL/GenBank/DDBJ databases">
        <title>Anaerobic single-cell dispensing facilitates the cultivation of human gut bacteria.</title>
        <authorList>
            <person name="Afrizal A."/>
        </authorList>
    </citation>
    <scope>NUCLEOTIDE SEQUENCE</scope>
    <source>
        <strain evidence="6">CLA-AA-H274</strain>
    </source>
</reference>
<keyword evidence="2" id="KW-0813">Transport</keyword>
<dbReference type="RefSeq" id="WP_308451587.1">
    <property type="nucleotide sequence ID" value="NZ_JAJEPU010000028.1"/>
</dbReference>
<dbReference type="AlphaFoldDB" id="A0AAE3AP27"/>
<accession>A0AAE3AP27</accession>
<name>A0AAE3AP27_9FIRM</name>
<evidence type="ECO:0000256" key="2">
    <source>
        <dbReference type="ARBA" id="ARBA00022448"/>
    </source>
</evidence>
<proteinExistence type="inferred from homology"/>
<dbReference type="PANTHER" id="PTHR30061:SF50">
    <property type="entry name" value="MALTOSE_MALTODEXTRIN-BINDING PERIPLASMIC PROTEIN"/>
    <property type="match status" value="1"/>
</dbReference>
<dbReference type="CDD" id="cd13585">
    <property type="entry name" value="PBP2_TMBP_like"/>
    <property type="match status" value="1"/>
</dbReference>
<dbReference type="PANTHER" id="PTHR30061">
    <property type="entry name" value="MALTOSE-BINDING PERIPLASMIC PROTEIN"/>
    <property type="match status" value="1"/>
</dbReference>
<feature type="region of interest" description="Disordered" evidence="4">
    <location>
        <begin position="27"/>
        <end position="59"/>
    </location>
</feature>
<dbReference type="EMBL" id="JAJEPU010000028">
    <property type="protein sequence ID" value="MCC2165224.1"/>
    <property type="molecule type" value="Genomic_DNA"/>
</dbReference>
<feature type="signal peptide" evidence="5">
    <location>
        <begin position="1"/>
        <end position="19"/>
    </location>
</feature>
<evidence type="ECO:0000313" key="7">
    <source>
        <dbReference type="Proteomes" id="UP001198962"/>
    </source>
</evidence>
<evidence type="ECO:0000256" key="1">
    <source>
        <dbReference type="ARBA" id="ARBA00008520"/>
    </source>
</evidence>
<dbReference type="Pfam" id="PF01547">
    <property type="entry name" value="SBP_bac_1"/>
    <property type="match status" value="1"/>
</dbReference>
<evidence type="ECO:0000313" key="6">
    <source>
        <dbReference type="EMBL" id="MCC2165224.1"/>
    </source>
</evidence>
<keyword evidence="3 5" id="KW-0732">Signal</keyword>
<dbReference type="GO" id="GO:0042956">
    <property type="term" value="P:maltodextrin transmembrane transport"/>
    <property type="evidence" value="ECO:0007669"/>
    <property type="project" value="TreeGrafter"/>
</dbReference>
<dbReference type="Proteomes" id="UP001198962">
    <property type="component" value="Unassembled WGS sequence"/>
</dbReference>
<dbReference type="GO" id="GO:1901982">
    <property type="term" value="F:maltose binding"/>
    <property type="evidence" value="ECO:0007669"/>
    <property type="project" value="TreeGrafter"/>
</dbReference>
<dbReference type="GO" id="GO:0055052">
    <property type="term" value="C:ATP-binding cassette (ABC) transporter complex, substrate-binding subunit-containing"/>
    <property type="evidence" value="ECO:0007669"/>
    <property type="project" value="TreeGrafter"/>
</dbReference>
<evidence type="ECO:0000256" key="3">
    <source>
        <dbReference type="ARBA" id="ARBA00022729"/>
    </source>
</evidence>
<evidence type="ECO:0000256" key="4">
    <source>
        <dbReference type="SAM" id="MobiDB-lite"/>
    </source>
</evidence>
<sequence>MKKHLALAMATLTAVSALTGCVGASAGKSAVAPETKQEVAKSSAENGGSESAEASDGSVSGEITVMVNSTFTGMDDPAIMRAAKAFEEQNPGTKVTIEGLAGQELISKFTTTAMAGSGPDVVALDNSGWPIDLAAMGLIMPLDDKIEASDNKYLQGPLESGLYEGNYYSVPWYYNNTGLYYNKRILTEIGKDSAPTTWDELEEDIKLATEKGYSGISTRLDGYALFNIFFENGNDVIDTTGEKPVVTVNNESGKEAFSFWTGLHTKYHAFPEGMKDATDWATAYTTFVSDDCLFFVCGDWAYVNIQKGNPDMEFGLAPMPKGSVQAVCLGGYNMAINANTANPDLAWAFVDYLTSKECDYVMTEQGRIPGRSDVDYTPILEMNPEYQVFIDESAYTVPRPRVKNAASVDQKVVDAFKKVFFDQKTSEEALNELEAELNDFVNENY</sequence>
<keyword evidence="7" id="KW-1185">Reference proteome</keyword>
<comment type="caution">
    <text evidence="6">The sequence shown here is derived from an EMBL/GenBank/DDBJ whole genome shotgun (WGS) entry which is preliminary data.</text>
</comment>
<evidence type="ECO:0000256" key="5">
    <source>
        <dbReference type="SAM" id="SignalP"/>
    </source>
</evidence>
<protein>
    <submittedName>
        <fullName evidence="6">Sugar ABC transporter substrate-binding protein</fullName>
    </submittedName>
</protein>
<dbReference type="PROSITE" id="PS51257">
    <property type="entry name" value="PROKAR_LIPOPROTEIN"/>
    <property type="match status" value="1"/>
</dbReference>
<dbReference type="SUPFAM" id="SSF53850">
    <property type="entry name" value="Periplasmic binding protein-like II"/>
    <property type="match status" value="1"/>
</dbReference>
<dbReference type="InterPro" id="IPR006059">
    <property type="entry name" value="SBP"/>
</dbReference>
<dbReference type="GO" id="GO:0015768">
    <property type="term" value="P:maltose transport"/>
    <property type="evidence" value="ECO:0007669"/>
    <property type="project" value="TreeGrafter"/>
</dbReference>
<organism evidence="6 7">
    <name type="scientific">Brotaphodocola catenula</name>
    <dbReference type="NCBI Taxonomy" id="2885361"/>
    <lineage>
        <taxon>Bacteria</taxon>
        <taxon>Bacillati</taxon>
        <taxon>Bacillota</taxon>
        <taxon>Clostridia</taxon>
        <taxon>Lachnospirales</taxon>
        <taxon>Lachnospiraceae</taxon>
        <taxon>Brotaphodocola</taxon>
    </lineage>
</organism>
<feature type="chain" id="PRO_5041912654" evidence="5">
    <location>
        <begin position="20"/>
        <end position="445"/>
    </location>
</feature>